<dbReference type="EMBL" id="JAHWGI010000801">
    <property type="protein sequence ID" value="KAK3917884.1"/>
    <property type="molecule type" value="Genomic_DNA"/>
</dbReference>
<sequence length="123" mass="13929">MDSVVTKRTEAEMVKFAICTAVEAALLNQLAKVGVHTVYVRSLKWTEELKCSLECDIAPPNHLSGRKGTPAQREQFEKTLNETTFKARGMKFNVKIMRKLVTFCSTSTKIKKDMYYNVQCGSM</sequence>
<comment type="caution">
    <text evidence="2">The sequence shown here is derived from an EMBL/GenBank/DDBJ whole genome shotgun (WGS) entry which is preliminary data.</text>
</comment>
<keyword evidence="3" id="KW-1185">Reference proteome</keyword>
<name>A0AAE1LPJ6_9NEOP</name>
<gene>
    <name evidence="2" type="ORF">KUF71_002780</name>
    <name evidence="1" type="ORF">KUF71_007316</name>
</gene>
<protein>
    <submittedName>
        <fullName evidence="2">Tenellin synthetase</fullName>
    </submittedName>
</protein>
<organism evidence="2 3">
    <name type="scientific">Frankliniella fusca</name>
    <dbReference type="NCBI Taxonomy" id="407009"/>
    <lineage>
        <taxon>Eukaryota</taxon>
        <taxon>Metazoa</taxon>
        <taxon>Ecdysozoa</taxon>
        <taxon>Arthropoda</taxon>
        <taxon>Hexapoda</taxon>
        <taxon>Insecta</taxon>
        <taxon>Pterygota</taxon>
        <taxon>Neoptera</taxon>
        <taxon>Paraneoptera</taxon>
        <taxon>Thysanoptera</taxon>
        <taxon>Terebrantia</taxon>
        <taxon>Thripoidea</taxon>
        <taxon>Thripidae</taxon>
        <taxon>Frankliniella</taxon>
    </lineage>
</organism>
<accession>A0AAE1LPJ6</accession>
<dbReference type="EMBL" id="JAHWGI010001277">
    <property type="protein sequence ID" value="KAK3927035.1"/>
    <property type="molecule type" value="Genomic_DNA"/>
</dbReference>
<reference evidence="2" key="2">
    <citation type="journal article" date="2023" name="BMC Genomics">
        <title>Pest status, molecular evolution, and epigenetic factors derived from the genome assembly of Frankliniella fusca, a thysanopteran phytovirus vector.</title>
        <authorList>
            <person name="Catto M.A."/>
            <person name="Labadie P.E."/>
            <person name="Jacobson A.L."/>
            <person name="Kennedy G.G."/>
            <person name="Srinivasan R."/>
            <person name="Hunt B.G."/>
        </authorList>
    </citation>
    <scope>NUCLEOTIDE SEQUENCE</scope>
    <source>
        <strain evidence="2">PL_HMW_Pooled</strain>
    </source>
</reference>
<evidence type="ECO:0000313" key="3">
    <source>
        <dbReference type="Proteomes" id="UP001219518"/>
    </source>
</evidence>
<evidence type="ECO:0000313" key="2">
    <source>
        <dbReference type="EMBL" id="KAK3927035.1"/>
    </source>
</evidence>
<dbReference type="AlphaFoldDB" id="A0AAE1LPJ6"/>
<reference evidence="2" key="1">
    <citation type="submission" date="2021-07" db="EMBL/GenBank/DDBJ databases">
        <authorList>
            <person name="Catto M.A."/>
            <person name="Jacobson A."/>
            <person name="Kennedy G."/>
            <person name="Labadie P."/>
            <person name="Hunt B.G."/>
            <person name="Srinivasan R."/>
        </authorList>
    </citation>
    <scope>NUCLEOTIDE SEQUENCE</scope>
    <source>
        <strain evidence="2">PL_HMW_Pooled</strain>
        <tissue evidence="2">Head</tissue>
    </source>
</reference>
<dbReference type="Proteomes" id="UP001219518">
    <property type="component" value="Unassembled WGS sequence"/>
</dbReference>
<evidence type="ECO:0000313" key="1">
    <source>
        <dbReference type="EMBL" id="KAK3917884.1"/>
    </source>
</evidence>
<proteinExistence type="predicted"/>